<dbReference type="EMBL" id="CAICTM010000113">
    <property type="protein sequence ID" value="CAB9501628.1"/>
    <property type="molecule type" value="Genomic_DNA"/>
</dbReference>
<gene>
    <name evidence="1" type="ORF">SEMRO_114_G056220.1</name>
</gene>
<organism evidence="1 2">
    <name type="scientific">Seminavis robusta</name>
    <dbReference type="NCBI Taxonomy" id="568900"/>
    <lineage>
        <taxon>Eukaryota</taxon>
        <taxon>Sar</taxon>
        <taxon>Stramenopiles</taxon>
        <taxon>Ochrophyta</taxon>
        <taxon>Bacillariophyta</taxon>
        <taxon>Bacillariophyceae</taxon>
        <taxon>Bacillariophycidae</taxon>
        <taxon>Naviculales</taxon>
        <taxon>Naviculaceae</taxon>
        <taxon>Seminavis</taxon>
    </lineage>
</organism>
<evidence type="ECO:0000313" key="1">
    <source>
        <dbReference type="EMBL" id="CAB9501628.1"/>
    </source>
</evidence>
<protein>
    <submittedName>
        <fullName evidence="1">Uncharacterized protein</fullName>
    </submittedName>
</protein>
<reference evidence="1" key="1">
    <citation type="submission" date="2020-06" db="EMBL/GenBank/DDBJ databases">
        <authorList>
            <consortium name="Plant Systems Biology data submission"/>
        </authorList>
    </citation>
    <scope>NUCLEOTIDE SEQUENCE</scope>
    <source>
        <strain evidence="1">D6</strain>
    </source>
</reference>
<dbReference type="AlphaFoldDB" id="A0A9N8H9C6"/>
<dbReference type="Proteomes" id="UP001153069">
    <property type="component" value="Unassembled WGS sequence"/>
</dbReference>
<keyword evidence="2" id="KW-1185">Reference proteome</keyword>
<proteinExistence type="predicted"/>
<evidence type="ECO:0000313" key="2">
    <source>
        <dbReference type="Proteomes" id="UP001153069"/>
    </source>
</evidence>
<sequence length="199" mass="22520">MNLSVTGIEPVAFSPNTSYQTVVSLDPIEDIDNMEEPRHVAIGFETYDGIIHDYRGAASFDRIPGTASYRYLIRGVQVKRNNDGSLPESVDLNDTIESMELRLTSRFEWYTKSQKIKGKETTGRIVRMRFLRSKDEEHPKAIRQIDLIIPRSENCDSGKLLVLAINQASALVDANIAESKLKEEQERQQAARLRGNILP</sequence>
<accession>A0A9N8H9C6</accession>
<comment type="caution">
    <text evidence="1">The sequence shown here is derived from an EMBL/GenBank/DDBJ whole genome shotgun (WGS) entry which is preliminary data.</text>
</comment>
<name>A0A9N8H9C6_9STRA</name>